<gene>
    <name evidence="2" type="ORF">EC912_101753</name>
</gene>
<feature type="region of interest" description="Disordered" evidence="1">
    <location>
        <begin position="149"/>
        <end position="173"/>
    </location>
</feature>
<dbReference type="RefSeq" id="WP_243649124.1">
    <property type="nucleotide sequence ID" value="NZ_SMCS01000001.1"/>
</dbReference>
<keyword evidence="3" id="KW-1185">Reference proteome</keyword>
<organism evidence="2 3">
    <name type="scientific">Luteibacter rhizovicinus</name>
    <dbReference type="NCBI Taxonomy" id="242606"/>
    <lineage>
        <taxon>Bacteria</taxon>
        <taxon>Pseudomonadati</taxon>
        <taxon>Pseudomonadota</taxon>
        <taxon>Gammaproteobacteria</taxon>
        <taxon>Lysobacterales</taxon>
        <taxon>Rhodanobacteraceae</taxon>
        <taxon>Luteibacter</taxon>
    </lineage>
</organism>
<name>A0A4R3YYN7_9GAMM</name>
<feature type="compositionally biased region" description="Basic and acidic residues" evidence="1">
    <location>
        <begin position="151"/>
        <end position="173"/>
    </location>
</feature>
<dbReference type="Proteomes" id="UP000295645">
    <property type="component" value="Unassembled WGS sequence"/>
</dbReference>
<sequence length="201" mass="22105">MTVAVLFARQDSVYKTISGTDVYDVDRDARSFGGGFPVVAHPPCRAWGRLRAFAKPRDDEKALALFAVEMVRTWGGVLEHPAHSSLWKAAGLPHPGCIDEFGGHTLPIDQFWFGHRAAKATWLYVCGVSPRRVPAFPMVFGEPTHVIARAPRPDGTRRRAGDPDWRPEVSKAEREHTPAALASWLVDLARSCALRDVAVAA</sequence>
<dbReference type="EMBL" id="SMCS01000001">
    <property type="protein sequence ID" value="TCV97736.1"/>
    <property type="molecule type" value="Genomic_DNA"/>
</dbReference>
<evidence type="ECO:0000313" key="3">
    <source>
        <dbReference type="Proteomes" id="UP000295645"/>
    </source>
</evidence>
<evidence type="ECO:0000313" key="2">
    <source>
        <dbReference type="EMBL" id="TCV97736.1"/>
    </source>
</evidence>
<dbReference type="AlphaFoldDB" id="A0A4R3YYN7"/>
<evidence type="ECO:0000256" key="1">
    <source>
        <dbReference type="SAM" id="MobiDB-lite"/>
    </source>
</evidence>
<accession>A0A4R3YYN7</accession>
<comment type="caution">
    <text evidence="2">The sequence shown here is derived from an EMBL/GenBank/DDBJ whole genome shotgun (WGS) entry which is preliminary data.</text>
</comment>
<reference evidence="2 3" key="1">
    <citation type="submission" date="2019-03" db="EMBL/GenBank/DDBJ databases">
        <title>Above-ground endophytic microbial communities from plants in different locations in the United States.</title>
        <authorList>
            <person name="Frank C."/>
        </authorList>
    </citation>
    <scope>NUCLEOTIDE SEQUENCE [LARGE SCALE GENOMIC DNA]</scope>
    <source>
        <strain evidence="2 3">LP_13_YM</strain>
    </source>
</reference>
<proteinExistence type="predicted"/>
<protein>
    <submittedName>
        <fullName evidence="2">Uncharacterized protein</fullName>
    </submittedName>
</protein>